<comment type="caution">
    <text evidence="2">The sequence shown here is derived from an EMBL/GenBank/DDBJ whole genome shotgun (WGS) entry which is preliminary data.</text>
</comment>
<name>A0A2W6IW87_STEMA</name>
<feature type="compositionally biased region" description="Low complexity" evidence="1">
    <location>
        <begin position="1"/>
        <end position="68"/>
    </location>
</feature>
<evidence type="ECO:0000313" key="3">
    <source>
        <dbReference type="Proteomes" id="UP000249614"/>
    </source>
</evidence>
<dbReference type="AlphaFoldDB" id="A0A2W6IW87"/>
<dbReference type="Proteomes" id="UP000249614">
    <property type="component" value="Unassembled WGS sequence"/>
</dbReference>
<feature type="region of interest" description="Disordered" evidence="1">
    <location>
        <begin position="335"/>
        <end position="368"/>
    </location>
</feature>
<reference evidence="2 3" key="1">
    <citation type="submission" date="2016-05" db="EMBL/GenBank/DDBJ databases">
        <authorList>
            <person name="Lavstsen T."/>
            <person name="Jespersen J.S."/>
        </authorList>
    </citation>
    <scope>NUCLEOTIDE SEQUENCE [LARGE SCALE GENOMIC DNA]</scope>
    <source>
        <strain evidence="2 3">SM-5815</strain>
    </source>
</reference>
<sequence length="384" mass="40212">MNVDADTPATAPDTTPTDQPADVMAALDAGIAAADAETAPAAEPAQVETPPADAATPPADDPNAAPPADGQPPAQPQEGAPPADGQPPAAAEEEQQPDADTEAEITALGLKEKSAERFRGMAAEIKELAPLREAMKAAGIEDVARLPELVQRSKVGEDMVQMVVETGASPEQYGMALDYLGLIGKAQQGDMVAAEKAYTTMAGEMAALAKMLGKEVPGVHDPLANHQDLRAEVEAGDLPRARAVEIAGQRDRAAYTGSVERQRTESQQAVEQARQDAFDGLQAYDAEMKATDPSYLAKREVLQGHVKAIMATYPPREWERRTAIAYASIKLPAQPAAATPTPAQPLQPRPGPIRPGGPGPAMVPTTFASPMDALEYGIQQANNG</sequence>
<feature type="compositionally biased region" description="Pro residues" evidence="1">
    <location>
        <begin position="342"/>
        <end position="358"/>
    </location>
</feature>
<protein>
    <submittedName>
        <fullName evidence="2">Uncharacterized protein</fullName>
    </submittedName>
</protein>
<accession>A0A2W6IW87</accession>
<proteinExistence type="predicted"/>
<gene>
    <name evidence="2" type="ORF">A7X83_15665</name>
</gene>
<organism evidence="2 3">
    <name type="scientific">Stenotrophomonas maltophilia</name>
    <name type="common">Pseudomonas maltophilia</name>
    <name type="synonym">Xanthomonas maltophilia</name>
    <dbReference type="NCBI Taxonomy" id="40324"/>
    <lineage>
        <taxon>Bacteria</taxon>
        <taxon>Pseudomonadati</taxon>
        <taxon>Pseudomonadota</taxon>
        <taxon>Gammaproteobacteria</taxon>
        <taxon>Lysobacterales</taxon>
        <taxon>Lysobacteraceae</taxon>
        <taxon>Stenotrophomonas</taxon>
        <taxon>Stenotrophomonas maltophilia group</taxon>
    </lineage>
</organism>
<dbReference type="EMBL" id="LXXM01000217">
    <property type="protein sequence ID" value="PZS88155.1"/>
    <property type="molecule type" value="Genomic_DNA"/>
</dbReference>
<evidence type="ECO:0000256" key="1">
    <source>
        <dbReference type="SAM" id="MobiDB-lite"/>
    </source>
</evidence>
<dbReference type="RefSeq" id="WP_111113506.1">
    <property type="nucleotide sequence ID" value="NZ_LXXM01000217.1"/>
</dbReference>
<feature type="compositionally biased region" description="Low complexity" evidence="1">
    <location>
        <begin position="76"/>
        <end position="90"/>
    </location>
</feature>
<evidence type="ECO:0000313" key="2">
    <source>
        <dbReference type="EMBL" id="PZS88155.1"/>
    </source>
</evidence>
<feature type="compositionally biased region" description="Acidic residues" evidence="1">
    <location>
        <begin position="91"/>
        <end position="101"/>
    </location>
</feature>
<feature type="region of interest" description="Disordered" evidence="1">
    <location>
        <begin position="1"/>
        <end position="101"/>
    </location>
</feature>